<dbReference type="InterPro" id="IPR028082">
    <property type="entry name" value="Peripla_BP_I"/>
</dbReference>
<dbReference type="Pfam" id="PF00356">
    <property type="entry name" value="LacI"/>
    <property type="match status" value="1"/>
</dbReference>
<dbReference type="RefSeq" id="WP_377256358.1">
    <property type="nucleotide sequence ID" value="NZ_JBHLUH010000060.1"/>
</dbReference>
<dbReference type="Proteomes" id="UP001589867">
    <property type="component" value="Unassembled WGS sequence"/>
</dbReference>
<dbReference type="Gene3D" id="3.40.50.2300">
    <property type="match status" value="2"/>
</dbReference>
<dbReference type="SUPFAM" id="SSF53822">
    <property type="entry name" value="Periplasmic binding protein-like I"/>
    <property type="match status" value="1"/>
</dbReference>
<dbReference type="SMART" id="SM00354">
    <property type="entry name" value="HTH_LACI"/>
    <property type="match status" value="1"/>
</dbReference>
<sequence length="343" mass="36708">MVKVKEIAAAVGVSPSVVSAVLNGSRHVRMSEATRAQVLAKIEELGYTANFAARSLRTSRSGVLAVVAPKLSNPVFAPMFDGIHDAAEESGYVIMLAEATRLVDGSRMLERILGHGQVDGTILRPSSGIDSAGVRSVFRGQAPIVVLDEVPDLAQPWLAIDDVAAGRVATEHLLERGHTRIGYLGGWFHAHATFQPLEGFRHNNLRRLDGYQAALSAAGIEPRTDYVIETDYTAHAGREAVKQLTALRDRPTAIVVNNATTSIGLVGGAIAAGLRVPDDLAVIAIHDIDMLSEVSPAISAVRMPMYELGYTGTKLAAKAIDGETFESYVIKDPPPHILHRETT</sequence>
<dbReference type="PROSITE" id="PS50932">
    <property type="entry name" value="HTH_LACI_2"/>
    <property type="match status" value="1"/>
</dbReference>
<dbReference type="CDD" id="cd06267">
    <property type="entry name" value="PBP1_LacI_sugar_binding-like"/>
    <property type="match status" value="1"/>
</dbReference>
<dbReference type="CDD" id="cd01392">
    <property type="entry name" value="HTH_LacI"/>
    <property type="match status" value="1"/>
</dbReference>
<name>A0ABV6MA74_9ACTN</name>
<evidence type="ECO:0000313" key="6">
    <source>
        <dbReference type="Proteomes" id="UP001589867"/>
    </source>
</evidence>
<dbReference type="SUPFAM" id="SSF47413">
    <property type="entry name" value="lambda repressor-like DNA-binding domains"/>
    <property type="match status" value="1"/>
</dbReference>
<dbReference type="Gene3D" id="1.10.260.40">
    <property type="entry name" value="lambda repressor-like DNA-binding domains"/>
    <property type="match status" value="1"/>
</dbReference>
<keyword evidence="2 5" id="KW-0238">DNA-binding</keyword>
<dbReference type="InterPro" id="IPR010982">
    <property type="entry name" value="Lambda_DNA-bd_dom_sf"/>
</dbReference>
<dbReference type="InterPro" id="IPR000843">
    <property type="entry name" value="HTH_LacI"/>
</dbReference>
<proteinExistence type="predicted"/>
<evidence type="ECO:0000256" key="3">
    <source>
        <dbReference type="ARBA" id="ARBA00023163"/>
    </source>
</evidence>
<dbReference type="PANTHER" id="PTHR30146">
    <property type="entry name" value="LACI-RELATED TRANSCRIPTIONAL REPRESSOR"/>
    <property type="match status" value="1"/>
</dbReference>
<dbReference type="InterPro" id="IPR046335">
    <property type="entry name" value="LacI/GalR-like_sensor"/>
</dbReference>
<dbReference type="Pfam" id="PF13377">
    <property type="entry name" value="Peripla_BP_3"/>
    <property type="match status" value="1"/>
</dbReference>
<keyword evidence="6" id="KW-1185">Reference proteome</keyword>
<dbReference type="GO" id="GO:0003677">
    <property type="term" value="F:DNA binding"/>
    <property type="evidence" value="ECO:0007669"/>
    <property type="project" value="UniProtKB-KW"/>
</dbReference>
<keyword evidence="1" id="KW-0805">Transcription regulation</keyword>
<dbReference type="PANTHER" id="PTHR30146:SF109">
    <property type="entry name" value="HTH-TYPE TRANSCRIPTIONAL REGULATOR GALS"/>
    <property type="match status" value="1"/>
</dbReference>
<reference evidence="5 6" key="1">
    <citation type="submission" date="2024-09" db="EMBL/GenBank/DDBJ databases">
        <authorList>
            <person name="Sun Q."/>
            <person name="Mori K."/>
        </authorList>
    </citation>
    <scope>NUCLEOTIDE SEQUENCE [LARGE SCALE GENOMIC DNA]</scope>
    <source>
        <strain evidence="5 6">TBRC 3947</strain>
    </source>
</reference>
<gene>
    <name evidence="5" type="ORF">ACFFIA_28660</name>
</gene>
<dbReference type="EMBL" id="JBHLUH010000060">
    <property type="protein sequence ID" value="MFC0531625.1"/>
    <property type="molecule type" value="Genomic_DNA"/>
</dbReference>
<protein>
    <submittedName>
        <fullName evidence="5">LacI family DNA-binding transcriptional regulator</fullName>
    </submittedName>
</protein>
<organism evidence="5 6">
    <name type="scientific">Phytohabitans kaempferiae</name>
    <dbReference type="NCBI Taxonomy" id="1620943"/>
    <lineage>
        <taxon>Bacteria</taxon>
        <taxon>Bacillati</taxon>
        <taxon>Actinomycetota</taxon>
        <taxon>Actinomycetes</taxon>
        <taxon>Micromonosporales</taxon>
        <taxon>Micromonosporaceae</taxon>
    </lineage>
</organism>
<evidence type="ECO:0000259" key="4">
    <source>
        <dbReference type="PROSITE" id="PS50932"/>
    </source>
</evidence>
<comment type="caution">
    <text evidence="5">The sequence shown here is derived from an EMBL/GenBank/DDBJ whole genome shotgun (WGS) entry which is preliminary data.</text>
</comment>
<evidence type="ECO:0000256" key="2">
    <source>
        <dbReference type="ARBA" id="ARBA00023125"/>
    </source>
</evidence>
<evidence type="ECO:0000313" key="5">
    <source>
        <dbReference type="EMBL" id="MFC0531625.1"/>
    </source>
</evidence>
<feature type="domain" description="HTH lacI-type" evidence="4">
    <location>
        <begin position="2"/>
        <end position="58"/>
    </location>
</feature>
<keyword evidence="3" id="KW-0804">Transcription</keyword>
<accession>A0ABV6MA74</accession>
<evidence type="ECO:0000256" key="1">
    <source>
        <dbReference type="ARBA" id="ARBA00023015"/>
    </source>
</evidence>